<evidence type="ECO:0000313" key="3">
    <source>
        <dbReference type="Proteomes" id="UP000598146"/>
    </source>
</evidence>
<accession>A0A931G2C9</accession>
<sequence>MHSVDLTSEELTERADISFLVEERAKDKERRDFPGVLLQFSTLVATGLGGLGAFADLKGVPLGGPTLVILGTILVLFGIALLILVTRRASRDRDKTIAINQVDDPELRLLAAHLMQDQDDLNRGLSVHALPGGR</sequence>
<dbReference type="Proteomes" id="UP000598146">
    <property type="component" value="Unassembled WGS sequence"/>
</dbReference>
<feature type="transmembrane region" description="Helical" evidence="1">
    <location>
        <begin position="36"/>
        <end position="55"/>
    </location>
</feature>
<comment type="caution">
    <text evidence="2">The sequence shown here is derived from an EMBL/GenBank/DDBJ whole genome shotgun (WGS) entry which is preliminary data.</text>
</comment>
<name>A0A931G2C9_9ACTN</name>
<keyword evidence="1" id="KW-0812">Transmembrane</keyword>
<keyword evidence="3" id="KW-1185">Reference proteome</keyword>
<feature type="transmembrane region" description="Helical" evidence="1">
    <location>
        <begin position="67"/>
        <end position="85"/>
    </location>
</feature>
<keyword evidence="1" id="KW-0472">Membrane</keyword>
<reference evidence="2" key="1">
    <citation type="submission" date="2020-11" db="EMBL/GenBank/DDBJ databases">
        <title>Isolation and identification of active actinomycetes.</title>
        <authorList>
            <person name="Sun X."/>
        </authorList>
    </citation>
    <scope>NUCLEOTIDE SEQUENCE</scope>
    <source>
        <strain evidence="2">NEAU-A11</strain>
    </source>
</reference>
<evidence type="ECO:0000256" key="1">
    <source>
        <dbReference type="SAM" id="Phobius"/>
    </source>
</evidence>
<dbReference type="RefSeq" id="WP_196414971.1">
    <property type="nucleotide sequence ID" value="NZ_JADQTO010000007.1"/>
</dbReference>
<evidence type="ECO:0000313" key="2">
    <source>
        <dbReference type="EMBL" id="MBG0563174.1"/>
    </source>
</evidence>
<gene>
    <name evidence="2" type="ORF">I4J89_17125</name>
</gene>
<keyword evidence="1" id="KW-1133">Transmembrane helix</keyword>
<protein>
    <submittedName>
        <fullName evidence="2">Uncharacterized protein</fullName>
    </submittedName>
</protein>
<dbReference type="EMBL" id="JADQTO010000007">
    <property type="protein sequence ID" value="MBG0563174.1"/>
    <property type="molecule type" value="Genomic_DNA"/>
</dbReference>
<dbReference type="AlphaFoldDB" id="A0A931G2C9"/>
<proteinExistence type="predicted"/>
<organism evidence="2 3">
    <name type="scientific">Actinoplanes aureus</name>
    <dbReference type="NCBI Taxonomy" id="2792083"/>
    <lineage>
        <taxon>Bacteria</taxon>
        <taxon>Bacillati</taxon>
        <taxon>Actinomycetota</taxon>
        <taxon>Actinomycetes</taxon>
        <taxon>Micromonosporales</taxon>
        <taxon>Micromonosporaceae</taxon>
        <taxon>Actinoplanes</taxon>
    </lineage>
</organism>